<organism evidence="2 3">
    <name type="scientific">Acinetobacter larvae</name>
    <dbReference type="NCBI Taxonomy" id="1789224"/>
    <lineage>
        <taxon>Bacteria</taxon>
        <taxon>Pseudomonadati</taxon>
        <taxon>Pseudomonadota</taxon>
        <taxon>Gammaproteobacteria</taxon>
        <taxon>Moraxellales</taxon>
        <taxon>Moraxellaceae</taxon>
        <taxon>Acinetobacter</taxon>
    </lineage>
</organism>
<dbReference type="AlphaFoldDB" id="A0A1B2M498"/>
<proteinExistence type="predicted"/>
<feature type="signal peptide" evidence="1">
    <location>
        <begin position="1"/>
        <end position="17"/>
    </location>
</feature>
<dbReference type="Proteomes" id="UP000093391">
    <property type="component" value="Chromosome"/>
</dbReference>
<reference evidence="2 3" key="1">
    <citation type="submission" date="2016-08" db="EMBL/GenBank/DDBJ databases">
        <authorList>
            <person name="Seilhamer J.J."/>
        </authorList>
    </citation>
    <scope>NUCLEOTIDE SEQUENCE [LARGE SCALE GENOMIC DNA]</scope>
    <source>
        <strain evidence="2 3">BRTC-1</strain>
    </source>
</reference>
<gene>
    <name evidence="2" type="ORF">BFG52_04790</name>
</gene>
<dbReference type="PROSITE" id="PS51257">
    <property type="entry name" value="PROKAR_LIPOPROTEIN"/>
    <property type="match status" value="1"/>
</dbReference>
<accession>A0A1B2M498</accession>
<dbReference type="RefSeq" id="WP_067559138.1">
    <property type="nucleotide sequence ID" value="NZ_CP016895.1"/>
</dbReference>
<keyword evidence="1" id="KW-0732">Signal</keyword>
<dbReference type="KEGG" id="ala:BFG52_04790"/>
<dbReference type="OrthoDB" id="6710943at2"/>
<feature type="chain" id="PRO_5008540059" evidence="1">
    <location>
        <begin position="18"/>
        <end position="144"/>
    </location>
</feature>
<name>A0A1B2M498_9GAMM</name>
<sequence length="144" mass="15587">MNTIKLAAVAIAAGLLAACQSTPSQFNGTTGYQIEQKNADSAVLVYTLAARKDRQLDENKLQHACQKVLKSNQTFKLKVLSITEIANPANDKQDQYGIKLGNSRTSIGLANTPSTNNSEGYAAQQILETRPSTLHVVRYTCTSN</sequence>
<evidence type="ECO:0000313" key="3">
    <source>
        <dbReference type="Proteomes" id="UP000093391"/>
    </source>
</evidence>
<dbReference type="EMBL" id="CP016895">
    <property type="protein sequence ID" value="AOA59873.1"/>
    <property type="molecule type" value="Genomic_DNA"/>
</dbReference>
<keyword evidence="3" id="KW-1185">Reference proteome</keyword>
<protein>
    <submittedName>
        <fullName evidence="2">Uncharacterized protein</fullName>
    </submittedName>
</protein>
<evidence type="ECO:0000256" key="1">
    <source>
        <dbReference type="SAM" id="SignalP"/>
    </source>
</evidence>
<evidence type="ECO:0000313" key="2">
    <source>
        <dbReference type="EMBL" id="AOA59873.1"/>
    </source>
</evidence>